<dbReference type="RefSeq" id="WP_346079593.1">
    <property type="nucleotide sequence ID" value="NZ_BAABDG010000002.1"/>
</dbReference>
<dbReference type="EMBL" id="BAABDG010000002">
    <property type="protein sequence ID" value="GAA3886512.1"/>
    <property type="molecule type" value="Genomic_DNA"/>
</dbReference>
<proteinExistence type="predicted"/>
<sequence>MMELLDLISDILMYWPGRKKKRDYKNKSLLDIKYKPIVPIMKGKSNDDNVNTL</sequence>
<evidence type="ECO:0000313" key="1">
    <source>
        <dbReference type="EMBL" id="GAA3886512.1"/>
    </source>
</evidence>
<organism evidence="1 2">
    <name type="scientific">Gibbsiella dentisursi</name>
    <dbReference type="NCBI Taxonomy" id="796890"/>
    <lineage>
        <taxon>Bacteria</taxon>
        <taxon>Pseudomonadati</taxon>
        <taxon>Pseudomonadota</taxon>
        <taxon>Gammaproteobacteria</taxon>
        <taxon>Enterobacterales</taxon>
        <taxon>Yersiniaceae</taxon>
        <taxon>Gibbsiella</taxon>
    </lineage>
</organism>
<protein>
    <submittedName>
        <fullName evidence="1">Uncharacterized protein</fullName>
    </submittedName>
</protein>
<comment type="caution">
    <text evidence="1">The sequence shown here is derived from an EMBL/GenBank/DDBJ whole genome shotgun (WGS) entry which is preliminary data.</text>
</comment>
<gene>
    <name evidence="1" type="ORF">GCM10022405_10170</name>
</gene>
<keyword evidence="2" id="KW-1185">Reference proteome</keyword>
<evidence type="ECO:0000313" key="2">
    <source>
        <dbReference type="Proteomes" id="UP001499994"/>
    </source>
</evidence>
<dbReference type="Proteomes" id="UP001499994">
    <property type="component" value="Unassembled WGS sequence"/>
</dbReference>
<accession>A0ABP7KRZ4</accession>
<name>A0ABP7KRZ4_9GAMM</name>
<reference evidence="2" key="1">
    <citation type="journal article" date="2019" name="Int. J. Syst. Evol. Microbiol.">
        <title>The Global Catalogue of Microorganisms (GCM) 10K type strain sequencing project: providing services to taxonomists for standard genome sequencing and annotation.</title>
        <authorList>
            <consortium name="The Broad Institute Genomics Platform"/>
            <consortium name="The Broad Institute Genome Sequencing Center for Infectious Disease"/>
            <person name="Wu L."/>
            <person name="Ma J."/>
        </authorList>
    </citation>
    <scope>NUCLEOTIDE SEQUENCE [LARGE SCALE GENOMIC DNA]</scope>
    <source>
        <strain evidence="2">JCM 17201</strain>
    </source>
</reference>